<keyword evidence="2" id="KW-1185">Reference proteome</keyword>
<dbReference type="Proteomes" id="UP000019140">
    <property type="component" value="Unassembled WGS sequence"/>
</dbReference>
<organism evidence="1 2">
    <name type="scientific">Candidatus Entotheonella gemina</name>
    <dbReference type="NCBI Taxonomy" id="1429439"/>
    <lineage>
        <taxon>Bacteria</taxon>
        <taxon>Pseudomonadati</taxon>
        <taxon>Nitrospinota/Tectimicrobiota group</taxon>
        <taxon>Candidatus Tectimicrobiota</taxon>
        <taxon>Candidatus Entotheonellia</taxon>
        <taxon>Candidatus Entotheonellales</taxon>
        <taxon>Candidatus Entotheonellaceae</taxon>
        <taxon>Candidatus Entotheonella</taxon>
    </lineage>
</organism>
<dbReference type="HOGENOM" id="CLU_2823059_0_0_7"/>
<dbReference type="InterPro" id="IPR032538">
    <property type="entry name" value="DUF4951"/>
</dbReference>
<evidence type="ECO:0000313" key="2">
    <source>
        <dbReference type="Proteomes" id="UP000019140"/>
    </source>
</evidence>
<name>W4MEE4_9BACT</name>
<comment type="caution">
    <text evidence="1">The sequence shown here is derived from an EMBL/GenBank/DDBJ whole genome shotgun (WGS) entry which is preliminary data.</text>
</comment>
<dbReference type="InterPro" id="IPR038343">
    <property type="entry name" value="DUF4951_sf"/>
</dbReference>
<sequence length="66" mass="7505">MGETGDEAARARIRTLTREELTQAGLTLEMAEAWRDFYLLELDRNPRNPSATGRAELMQQAAELLR</sequence>
<reference evidence="1 2" key="1">
    <citation type="journal article" date="2014" name="Nature">
        <title>An environmental bacterial taxon with a large and distinct metabolic repertoire.</title>
        <authorList>
            <person name="Wilson M.C."/>
            <person name="Mori T."/>
            <person name="Ruckert C."/>
            <person name="Uria A.R."/>
            <person name="Helf M.J."/>
            <person name="Takada K."/>
            <person name="Gernert C."/>
            <person name="Steffens U.A."/>
            <person name="Heycke N."/>
            <person name="Schmitt S."/>
            <person name="Rinke C."/>
            <person name="Helfrich E.J."/>
            <person name="Brachmann A.O."/>
            <person name="Gurgui C."/>
            <person name="Wakimoto T."/>
            <person name="Kracht M."/>
            <person name="Crusemann M."/>
            <person name="Hentschel U."/>
            <person name="Abe I."/>
            <person name="Matsunaga S."/>
            <person name="Kalinowski J."/>
            <person name="Takeyama H."/>
            <person name="Piel J."/>
        </authorList>
    </citation>
    <scope>NUCLEOTIDE SEQUENCE [LARGE SCALE GENOMIC DNA]</scope>
    <source>
        <strain evidence="2">TSY2</strain>
    </source>
</reference>
<protein>
    <submittedName>
        <fullName evidence="1">Uncharacterized protein</fullName>
    </submittedName>
</protein>
<evidence type="ECO:0000313" key="1">
    <source>
        <dbReference type="EMBL" id="ETX08007.1"/>
    </source>
</evidence>
<dbReference type="Pfam" id="PF16309">
    <property type="entry name" value="DUF4951"/>
    <property type="match status" value="1"/>
</dbReference>
<dbReference type="AlphaFoldDB" id="W4MEE4"/>
<accession>W4MEE4</accession>
<dbReference type="Gene3D" id="4.10.640.20">
    <property type="match status" value="1"/>
</dbReference>
<gene>
    <name evidence="1" type="ORF">ETSY2_07950</name>
</gene>
<proteinExistence type="predicted"/>
<dbReference type="EMBL" id="AZHX01000322">
    <property type="protein sequence ID" value="ETX08007.1"/>
    <property type="molecule type" value="Genomic_DNA"/>
</dbReference>